<evidence type="ECO:0000313" key="3">
    <source>
        <dbReference type="Proteomes" id="UP000001949"/>
    </source>
</evidence>
<feature type="region of interest" description="Disordered" evidence="1">
    <location>
        <begin position="33"/>
        <end position="373"/>
    </location>
</feature>
<dbReference type="STRING" id="5875.Q4N6Q9"/>
<dbReference type="AlphaFoldDB" id="Q4N6Q9"/>
<dbReference type="SUPFAM" id="SSF50978">
    <property type="entry name" value="WD40 repeat-like"/>
    <property type="match status" value="1"/>
</dbReference>
<feature type="compositionally biased region" description="Acidic residues" evidence="1">
    <location>
        <begin position="1"/>
        <end position="10"/>
    </location>
</feature>
<dbReference type="RefSeq" id="XP_766632.1">
    <property type="nucleotide sequence ID" value="XM_761539.1"/>
</dbReference>
<feature type="compositionally biased region" description="Basic and acidic residues" evidence="1">
    <location>
        <begin position="39"/>
        <end position="52"/>
    </location>
</feature>
<protein>
    <submittedName>
        <fullName evidence="2">Uncharacterized protein</fullName>
    </submittedName>
</protein>
<dbReference type="GeneID" id="3502487"/>
<dbReference type="InterPro" id="IPR036322">
    <property type="entry name" value="WD40_repeat_dom_sf"/>
</dbReference>
<dbReference type="OMA" id="QKCIVLQ"/>
<sequence>MSNETPEESEVNLNHESSDCTNEELKDFQINHNFPETNTHSDEDKTHEHNRNINELYSSENKELEENKNLETDNSSSFHKIHNNEDKNLEEELDLQESQQTNACVDEVEEFQTPEITPKEIFTQSPDFSFGGSESLPDSNENEPEQKSDDATGKIVDETNKRETDPDESKSPEPKSEDDSNQFSEQLSEPASEPVTDQFSEHQSEQLQEDLSETVSELKTPELLSEPYEYSEYNKSNPPEEFEERDSYDQDTSEQLSEPVSEPVYEQLSEQLQEQLSGQISKQLSETVSEPVPEPEVPEPQLTRTESKSKHHKKFKSTSKTFESLFHKSSIGKSSKSSKSKSSTKSETSPSSKDVVVTSTSSYTSSSTKKKDKGPCWTYYEIPGKPGRKGPTLGVFCDSMKSSKSYQRTESSKDQKCIVLQTPDSLERYLHPFQVVSNYYLNPNYIKYYSNSVNMEDSVVNTYYYTNMMTQRKSLFPYSVTKTVSGNVPGMGRVLACGTQCGKIIIYSFFTLDELIVLDTRTVYDRYLSRENSLDSETDFDIDKAIDSTLFEVNSLAFITTFENYSTILAIGNHLGHLLLYQIPKMQLIKLIYPSNMTNANVYCSSYSSNTLTSSVSLTSSCTDESEPDSILIDDLELSKIRRHKVLNTNNHQDSQSQTDEVAFITCLGYCPTTGDLWVGYGNSSFAIYSSSFKLRKFYSSNNLLDTNNNIVIDDNVYGVNNFEYCTCEQIVLVVYGNVKVDIFTFSGNFLSTISATRLTNTTTPISSVHVSNNSNGSILYIGLMDGSLLVKQILYNTNSNNNISKENGNHNDGLDELLINTIEFILLYKFIYKFDGEINSGAPVSCICPVPSQQLVLLGDASGGLSVISNLSI</sequence>
<feature type="compositionally biased region" description="Basic and acidic residues" evidence="1">
    <location>
        <begin position="144"/>
        <end position="178"/>
    </location>
</feature>
<keyword evidence="3" id="KW-1185">Reference proteome</keyword>
<reference evidence="2 3" key="1">
    <citation type="journal article" date="2005" name="Science">
        <title>Genome sequence of Theileria parva, a bovine pathogen that transforms lymphocytes.</title>
        <authorList>
            <person name="Gardner M.J."/>
            <person name="Bishop R."/>
            <person name="Shah T."/>
            <person name="de Villiers E.P."/>
            <person name="Carlton J.M."/>
            <person name="Hall N."/>
            <person name="Ren Q."/>
            <person name="Paulsen I.T."/>
            <person name="Pain A."/>
            <person name="Berriman M."/>
            <person name="Wilson R.J.M."/>
            <person name="Sato S."/>
            <person name="Ralph S.A."/>
            <person name="Mann D.J."/>
            <person name="Xiong Z."/>
            <person name="Shallom S.J."/>
            <person name="Weidman J."/>
            <person name="Jiang L."/>
            <person name="Lynn J."/>
            <person name="Weaver B."/>
            <person name="Shoaibi A."/>
            <person name="Domingo A.R."/>
            <person name="Wasawo D."/>
            <person name="Crabtree J."/>
            <person name="Wortman J.R."/>
            <person name="Haas B."/>
            <person name="Angiuoli S.V."/>
            <person name="Creasy T.H."/>
            <person name="Lu C."/>
            <person name="Suh B."/>
            <person name="Silva J.C."/>
            <person name="Utterback T.R."/>
            <person name="Feldblyum T.V."/>
            <person name="Pertea M."/>
            <person name="Allen J."/>
            <person name="Nierman W.C."/>
            <person name="Taracha E.L.N."/>
            <person name="Salzberg S.L."/>
            <person name="White O.R."/>
            <person name="Fitzhugh H.A."/>
            <person name="Morzaria S."/>
            <person name="Venter J.C."/>
            <person name="Fraser C.M."/>
            <person name="Nene V."/>
        </authorList>
    </citation>
    <scope>NUCLEOTIDE SEQUENCE [LARGE SCALE GENOMIC DNA]</scope>
    <source>
        <strain evidence="2 3">Muguga</strain>
    </source>
</reference>
<dbReference type="InParanoid" id="Q4N6Q9"/>
<gene>
    <name evidence="2" type="ordered locus">TP01_1111</name>
</gene>
<name>Q4N6Q9_THEPA</name>
<feature type="compositionally biased region" description="Basic and acidic residues" evidence="1">
    <location>
        <begin position="60"/>
        <end position="71"/>
    </location>
</feature>
<feature type="compositionally biased region" description="Acidic residues" evidence="1">
    <location>
        <begin position="240"/>
        <end position="252"/>
    </location>
</feature>
<evidence type="ECO:0000256" key="1">
    <source>
        <dbReference type="SAM" id="MobiDB-lite"/>
    </source>
</evidence>
<evidence type="ECO:0000313" key="2">
    <source>
        <dbReference type="EMBL" id="EAN34349.1"/>
    </source>
</evidence>
<dbReference type="eggNOG" id="ENOG502SSDI">
    <property type="taxonomic scope" value="Eukaryota"/>
</dbReference>
<dbReference type="KEGG" id="tpv:TP01_1111"/>
<accession>Q4N6Q9</accession>
<proteinExistence type="predicted"/>
<comment type="caution">
    <text evidence="2">The sequence shown here is derived from an EMBL/GenBank/DDBJ whole genome shotgun (WGS) entry which is preliminary data.</text>
</comment>
<dbReference type="Proteomes" id="UP000001949">
    <property type="component" value="Unassembled WGS sequence"/>
</dbReference>
<organism evidence="2 3">
    <name type="scientific">Theileria parva</name>
    <name type="common">East coast fever infection agent</name>
    <dbReference type="NCBI Taxonomy" id="5875"/>
    <lineage>
        <taxon>Eukaryota</taxon>
        <taxon>Sar</taxon>
        <taxon>Alveolata</taxon>
        <taxon>Apicomplexa</taxon>
        <taxon>Aconoidasida</taxon>
        <taxon>Piroplasmida</taxon>
        <taxon>Theileriidae</taxon>
        <taxon>Theileria</taxon>
    </lineage>
</organism>
<dbReference type="EMBL" id="AAGK01000001">
    <property type="protein sequence ID" value="EAN34349.1"/>
    <property type="molecule type" value="Genomic_DNA"/>
</dbReference>
<feature type="compositionally biased region" description="Low complexity" evidence="1">
    <location>
        <begin position="221"/>
        <end position="233"/>
    </location>
</feature>
<feature type="compositionally biased region" description="Low complexity" evidence="1">
    <location>
        <begin position="266"/>
        <end position="291"/>
    </location>
</feature>
<feature type="region of interest" description="Disordered" evidence="1">
    <location>
        <begin position="1"/>
        <end position="20"/>
    </location>
</feature>
<dbReference type="VEuPathDB" id="PiroplasmaDB:TpMuguga_01g01111"/>
<feature type="compositionally biased region" description="Low complexity" evidence="1">
    <location>
        <begin position="318"/>
        <end position="367"/>
    </location>
</feature>